<evidence type="ECO:0000256" key="1">
    <source>
        <dbReference type="SAM" id="MobiDB-lite"/>
    </source>
</evidence>
<feature type="compositionally biased region" description="Low complexity" evidence="1">
    <location>
        <begin position="29"/>
        <end position="39"/>
    </location>
</feature>
<proteinExistence type="predicted"/>
<organism evidence="2 3">
    <name type="scientific">Pelobates cultripes</name>
    <name type="common">Western spadefoot toad</name>
    <dbReference type="NCBI Taxonomy" id="61616"/>
    <lineage>
        <taxon>Eukaryota</taxon>
        <taxon>Metazoa</taxon>
        <taxon>Chordata</taxon>
        <taxon>Craniata</taxon>
        <taxon>Vertebrata</taxon>
        <taxon>Euteleostomi</taxon>
        <taxon>Amphibia</taxon>
        <taxon>Batrachia</taxon>
        <taxon>Anura</taxon>
        <taxon>Pelobatoidea</taxon>
        <taxon>Pelobatidae</taxon>
        <taxon>Pelobates</taxon>
    </lineage>
</organism>
<accession>A0AAD1VT63</accession>
<feature type="region of interest" description="Disordered" evidence="1">
    <location>
        <begin position="1"/>
        <end position="86"/>
    </location>
</feature>
<feature type="compositionally biased region" description="Low complexity" evidence="1">
    <location>
        <begin position="58"/>
        <end position="72"/>
    </location>
</feature>
<gene>
    <name evidence="2" type="ORF">PECUL_23A027087</name>
</gene>
<dbReference type="Proteomes" id="UP001295444">
    <property type="component" value="Chromosome 02"/>
</dbReference>
<evidence type="ECO:0000313" key="2">
    <source>
        <dbReference type="EMBL" id="CAH2246841.1"/>
    </source>
</evidence>
<reference evidence="2" key="1">
    <citation type="submission" date="2022-03" db="EMBL/GenBank/DDBJ databases">
        <authorList>
            <person name="Alioto T."/>
            <person name="Alioto T."/>
            <person name="Gomez Garrido J."/>
        </authorList>
    </citation>
    <scope>NUCLEOTIDE SEQUENCE</scope>
</reference>
<protein>
    <submittedName>
        <fullName evidence="2">Uncharacterized protein</fullName>
    </submittedName>
</protein>
<dbReference type="EMBL" id="OW240913">
    <property type="protein sequence ID" value="CAH2246841.1"/>
    <property type="molecule type" value="Genomic_DNA"/>
</dbReference>
<dbReference type="AlphaFoldDB" id="A0AAD1VT63"/>
<evidence type="ECO:0000313" key="3">
    <source>
        <dbReference type="Proteomes" id="UP001295444"/>
    </source>
</evidence>
<name>A0AAD1VT63_PELCU</name>
<keyword evidence="3" id="KW-1185">Reference proteome</keyword>
<sequence length="116" mass="12145">MQKQRNTEKTVPAAKKINKTTAGVSKGMPAHSHSPSHSAVMRLISQQKSSLVAAEKPSPSSHSLSHTCSYASAAATHSQQSESGGVAAANTAITGGVWQPLQAYDQLGAWVFSSRE</sequence>